<feature type="domain" description="DUF7768" evidence="1">
    <location>
        <begin position="3"/>
        <end position="102"/>
    </location>
</feature>
<proteinExistence type="predicted"/>
<name>A0A0F8WFA0_9ZZZZ</name>
<dbReference type="EMBL" id="LAZR01065458">
    <property type="protein sequence ID" value="KKK55502.1"/>
    <property type="molecule type" value="Genomic_DNA"/>
</dbReference>
<sequence>VMKRVIIESPYAGDVERNLRYARAAMKDCLHRGEAPYASHLLYTQEGVLDDDVAAERRLGIAAGLAWGDVADLVVVYEDFGVTKGMRYAIDRHLSEGRTVEYRTLPNWIK</sequence>
<dbReference type="Pfam" id="PF24963">
    <property type="entry name" value="DUF7768"/>
    <property type="match status" value="1"/>
</dbReference>
<accession>A0A0F8WFA0</accession>
<gene>
    <name evidence="2" type="ORF">LCGC14_3073900</name>
</gene>
<dbReference type="AlphaFoldDB" id="A0A0F8WFA0"/>
<comment type="caution">
    <text evidence="2">The sequence shown here is derived from an EMBL/GenBank/DDBJ whole genome shotgun (WGS) entry which is preliminary data.</text>
</comment>
<protein>
    <recommendedName>
        <fullName evidence="1">DUF7768 domain-containing protein</fullName>
    </recommendedName>
</protein>
<feature type="non-terminal residue" evidence="2">
    <location>
        <position position="1"/>
    </location>
</feature>
<dbReference type="InterPro" id="IPR056670">
    <property type="entry name" value="DUF7768"/>
</dbReference>
<evidence type="ECO:0000313" key="2">
    <source>
        <dbReference type="EMBL" id="KKK55502.1"/>
    </source>
</evidence>
<organism evidence="2">
    <name type="scientific">marine sediment metagenome</name>
    <dbReference type="NCBI Taxonomy" id="412755"/>
    <lineage>
        <taxon>unclassified sequences</taxon>
        <taxon>metagenomes</taxon>
        <taxon>ecological metagenomes</taxon>
    </lineage>
</organism>
<evidence type="ECO:0000259" key="1">
    <source>
        <dbReference type="Pfam" id="PF24963"/>
    </source>
</evidence>
<reference evidence="2" key="1">
    <citation type="journal article" date="2015" name="Nature">
        <title>Complex archaea that bridge the gap between prokaryotes and eukaryotes.</title>
        <authorList>
            <person name="Spang A."/>
            <person name="Saw J.H."/>
            <person name="Jorgensen S.L."/>
            <person name="Zaremba-Niedzwiedzka K."/>
            <person name="Martijn J."/>
            <person name="Lind A.E."/>
            <person name="van Eijk R."/>
            <person name="Schleper C."/>
            <person name="Guy L."/>
            <person name="Ettema T.J."/>
        </authorList>
    </citation>
    <scope>NUCLEOTIDE SEQUENCE</scope>
</reference>